<sequence length="430" mass="46342">MASKRRAAERRRRSKETLERPQYGWIWKPLLAVLVIALVVALGLGVWWSRTPALKPVSDDAVAASDTAPGMAVVGGLSGLVGTLLDKPGGYLHNDLAPPGVWLDNMPAWELGVLGQARWMSQSLPTMAGSDASALDAARTALEGDADDWFYPSTERRLEQARVALDGYRQAVAGGQAAFATDAQGLAAWLNGVSRGLDDMGRRLSASVGSPEALAGLDLDTEGLPTETPWYRLDNVFFEARGQTWALYRLLEAVRRDQAERIEAAGLTMRWEALLAELELSQRRLWSPVILNGSGFGLFANHSLVMAHHVLRARDLSRELAEGVATQFDALEVPAADDDARQESGAETVAAENETVREVAAEPEASEGEVKATRDAANGDGDVTAEEVVEEEGVEEEGVEEEGVEEVGVETEENDAVGEALSMPEADDER</sequence>
<evidence type="ECO:0008006" key="5">
    <source>
        <dbReference type="Google" id="ProtNLM"/>
    </source>
</evidence>
<proteinExistence type="predicted"/>
<dbReference type="Proteomes" id="UP000029721">
    <property type="component" value="Unassembled WGS sequence"/>
</dbReference>
<accession>A0ABR4WQ03</accession>
<keyword evidence="2" id="KW-0472">Membrane</keyword>
<reference evidence="3 4" key="1">
    <citation type="submission" date="2014-06" db="EMBL/GenBank/DDBJ databases">
        <title>Draft genome sequence of an extremely salt tolerant bacteria Halomonas salina/CIFRI 1.</title>
        <authorList>
            <person name="Behera B.D."/>
            <person name="Meena D.K."/>
            <person name="Das P."/>
            <person name="Maharana J."/>
            <person name="Paria P."/>
            <person name="Sharma A.P."/>
            <person name="Shamsudheen K.V."/>
            <person name="Rijit J."/>
            <person name="Dixit V."/>
            <person name="Verma A."/>
            <person name="Scaria V."/>
            <person name="Sivasubbu S."/>
        </authorList>
    </citation>
    <scope>NUCLEOTIDE SEQUENCE [LARGE SCALE GENOMIC DNA]</scope>
    <source>
        <strain evidence="3 4">CIFRI 1</strain>
    </source>
</reference>
<dbReference type="RefSeq" id="WP_035599663.1">
    <property type="nucleotide sequence ID" value="NZ_JOKD01000069.1"/>
</dbReference>
<gene>
    <name evidence="3" type="ORF">FP66_14335</name>
</gene>
<dbReference type="InterPro" id="IPR016936">
    <property type="entry name" value="UCP029693"/>
</dbReference>
<evidence type="ECO:0000256" key="1">
    <source>
        <dbReference type="SAM" id="MobiDB-lite"/>
    </source>
</evidence>
<evidence type="ECO:0000256" key="2">
    <source>
        <dbReference type="SAM" id="Phobius"/>
    </source>
</evidence>
<feature type="transmembrane region" description="Helical" evidence="2">
    <location>
        <begin position="30"/>
        <end position="48"/>
    </location>
</feature>
<evidence type="ECO:0000313" key="3">
    <source>
        <dbReference type="EMBL" id="KGE76797.1"/>
    </source>
</evidence>
<dbReference type="Pfam" id="PF10095">
    <property type="entry name" value="DUF2333"/>
    <property type="match status" value="1"/>
</dbReference>
<feature type="compositionally biased region" description="Acidic residues" evidence="1">
    <location>
        <begin position="383"/>
        <end position="416"/>
    </location>
</feature>
<comment type="caution">
    <text evidence="3">The sequence shown here is derived from an EMBL/GenBank/DDBJ whole genome shotgun (WGS) entry which is preliminary data.</text>
</comment>
<name>A0ABR4WQ03_9GAMM</name>
<keyword evidence="2" id="KW-0812">Transmembrane</keyword>
<feature type="region of interest" description="Disordered" evidence="1">
    <location>
        <begin position="336"/>
        <end position="430"/>
    </location>
</feature>
<keyword evidence="2" id="KW-1133">Transmembrane helix</keyword>
<keyword evidence="4" id="KW-1185">Reference proteome</keyword>
<dbReference type="EMBL" id="JOKD01000069">
    <property type="protein sequence ID" value="KGE76797.1"/>
    <property type="molecule type" value="Genomic_DNA"/>
</dbReference>
<evidence type="ECO:0000313" key="4">
    <source>
        <dbReference type="Proteomes" id="UP000029721"/>
    </source>
</evidence>
<protein>
    <recommendedName>
        <fullName evidence="5">DUF2333 family protein</fullName>
    </recommendedName>
</protein>
<organism evidence="3 4">
    <name type="scientific">Halomonas salina</name>
    <dbReference type="NCBI Taxonomy" id="42565"/>
    <lineage>
        <taxon>Bacteria</taxon>
        <taxon>Pseudomonadati</taxon>
        <taxon>Pseudomonadota</taxon>
        <taxon>Gammaproteobacteria</taxon>
        <taxon>Oceanospirillales</taxon>
        <taxon>Halomonadaceae</taxon>
        <taxon>Halomonas</taxon>
    </lineage>
</organism>